<evidence type="ECO:0000313" key="1">
    <source>
        <dbReference type="EMBL" id="MBB4653013.1"/>
    </source>
</evidence>
<gene>
    <name evidence="1" type="ORF">GGQ99_004797</name>
</gene>
<accession>A0ABR6L884</accession>
<evidence type="ECO:0008006" key="3">
    <source>
        <dbReference type="Google" id="ProtNLM"/>
    </source>
</evidence>
<dbReference type="EMBL" id="JACHOT010000009">
    <property type="protein sequence ID" value="MBB4653013.1"/>
    <property type="molecule type" value="Genomic_DNA"/>
</dbReference>
<protein>
    <recommendedName>
        <fullName evidence="3">Tail terminator</fullName>
    </recommendedName>
</protein>
<dbReference type="Gene3D" id="3.30.2000.20">
    <property type="match status" value="1"/>
</dbReference>
<sequence>MADYAGAKAAIRARLEAGWTTTRITVQNEQPAAPWPPVDVDGVLQPWIQLEVVGLGSSIWTFGTPGNRGWRYPGTIYVHVFAPVGSGEATANQYAVAIGEIFRAAKFYEDGQGSYVRSLSPQVDDGDSGSDDGNWFRVTMSVDFTYWHRG</sequence>
<reference evidence="1 2" key="1">
    <citation type="submission" date="2020-08" db="EMBL/GenBank/DDBJ databases">
        <title>Genomic Encyclopedia of Type Strains, Phase IV (KMG-IV): sequencing the most valuable type-strain genomes for metagenomic binning, comparative biology and taxonomic classification.</title>
        <authorList>
            <person name="Goeker M."/>
        </authorList>
    </citation>
    <scope>NUCLEOTIDE SEQUENCE [LARGE SCALE GENOMIC DNA]</scope>
    <source>
        <strain evidence="1 2">DSM 7050</strain>
    </source>
</reference>
<dbReference type="RefSeq" id="WP_183264410.1">
    <property type="nucleotide sequence ID" value="NZ_BAAAVZ010000026.1"/>
</dbReference>
<dbReference type="Proteomes" id="UP000539538">
    <property type="component" value="Unassembled WGS sequence"/>
</dbReference>
<comment type="caution">
    <text evidence="1">The sequence shown here is derived from an EMBL/GenBank/DDBJ whole genome shotgun (WGS) entry which is preliminary data.</text>
</comment>
<dbReference type="Pfam" id="PF13554">
    <property type="entry name" value="Phage_tail_terminator_5"/>
    <property type="match status" value="1"/>
</dbReference>
<name>A0ABR6L884_9HYPH</name>
<dbReference type="InterPro" id="IPR025395">
    <property type="entry name" value="Phage_tail_terminator-like"/>
</dbReference>
<keyword evidence="2" id="KW-1185">Reference proteome</keyword>
<organism evidence="1 2">
    <name type="scientific">Aminobacter niigataensis</name>
    <dbReference type="NCBI Taxonomy" id="83265"/>
    <lineage>
        <taxon>Bacteria</taxon>
        <taxon>Pseudomonadati</taxon>
        <taxon>Pseudomonadota</taxon>
        <taxon>Alphaproteobacteria</taxon>
        <taxon>Hyphomicrobiales</taxon>
        <taxon>Phyllobacteriaceae</taxon>
        <taxon>Aminobacter</taxon>
    </lineage>
</organism>
<evidence type="ECO:0000313" key="2">
    <source>
        <dbReference type="Proteomes" id="UP000539538"/>
    </source>
</evidence>
<proteinExistence type="predicted"/>